<accession>A0A183DDW9</accession>
<dbReference type="AlphaFoldDB" id="A0A183DDW9"/>
<proteinExistence type="predicted"/>
<protein>
    <submittedName>
        <fullName evidence="3">Fibronectin type-III domain-containing protein</fullName>
    </submittedName>
</protein>
<organism evidence="3">
    <name type="scientific">Gongylonema pulchrum</name>
    <dbReference type="NCBI Taxonomy" id="637853"/>
    <lineage>
        <taxon>Eukaryota</taxon>
        <taxon>Metazoa</taxon>
        <taxon>Ecdysozoa</taxon>
        <taxon>Nematoda</taxon>
        <taxon>Chromadorea</taxon>
        <taxon>Rhabditida</taxon>
        <taxon>Spirurina</taxon>
        <taxon>Spiruromorpha</taxon>
        <taxon>Spiruroidea</taxon>
        <taxon>Gongylonematidae</taxon>
        <taxon>Gongylonema</taxon>
    </lineage>
</organism>
<sequence length="65" mass="7497">MSNKARRQRLRVPLDFTNYTVLTKLLKNDAPYQIRYAIVDGETGQTDCVFMQIRLLPHCNVVGTI</sequence>
<keyword evidence="2" id="KW-1185">Reference proteome</keyword>
<reference evidence="3" key="1">
    <citation type="submission" date="2016-06" db="UniProtKB">
        <authorList>
            <consortium name="WormBaseParasite"/>
        </authorList>
    </citation>
    <scope>IDENTIFICATION</scope>
</reference>
<dbReference type="EMBL" id="UYRT01017015">
    <property type="protein sequence ID" value="VDK56519.1"/>
    <property type="molecule type" value="Genomic_DNA"/>
</dbReference>
<name>A0A183DDW9_9BILA</name>
<evidence type="ECO:0000313" key="2">
    <source>
        <dbReference type="Proteomes" id="UP000271098"/>
    </source>
</evidence>
<dbReference type="WBParaSite" id="GPUH_0000691901-mRNA-1">
    <property type="protein sequence ID" value="GPUH_0000691901-mRNA-1"/>
    <property type="gene ID" value="GPUH_0000691901"/>
</dbReference>
<dbReference type="OrthoDB" id="5856944at2759"/>
<dbReference type="Proteomes" id="UP000271098">
    <property type="component" value="Unassembled WGS sequence"/>
</dbReference>
<reference evidence="1 2" key="2">
    <citation type="submission" date="2018-11" db="EMBL/GenBank/DDBJ databases">
        <authorList>
            <consortium name="Pathogen Informatics"/>
        </authorList>
    </citation>
    <scope>NUCLEOTIDE SEQUENCE [LARGE SCALE GENOMIC DNA]</scope>
</reference>
<evidence type="ECO:0000313" key="1">
    <source>
        <dbReference type="EMBL" id="VDK56519.1"/>
    </source>
</evidence>
<evidence type="ECO:0000313" key="3">
    <source>
        <dbReference type="WBParaSite" id="GPUH_0000691901-mRNA-1"/>
    </source>
</evidence>
<gene>
    <name evidence="1" type="ORF">GPUH_LOCUS6909</name>
</gene>